<evidence type="ECO:0000256" key="1">
    <source>
        <dbReference type="ARBA" id="ARBA00007830"/>
    </source>
</evidence>
<feature type="domain" description="Anaphase-promoting complex subunit 4-like WD40" evidence="6">
    <location>
        <begin position="39"/>
        <end position="107"/>
    </location>
</feature>
<keyword evidence="8" id="KW-1185">Reference proteome</keyword>
<dbReference type="EMBL" id="KZ678139">
    <property type="protein sequence ID" value="PSN64027.1"/>
    <property type="molecule type" value="Genomic_DNA"/>
</dbReference>
<keyword evidence="2 4" id="KW-0853">WD repeat</keyword>
<dbReference type="InterPro" id="IPR036322">
    <property type="entry name" value="WD40_repeat_dom_sf"/>
</dbReference>
<dbReference type="Pfam" id="PF00400">
    <property type="entry name" value="WD40"/>
    <property type="match status" value="2"/>
</dbReference>
<evidence type="ECO:0000256" key="3">
    <source>
        <dbReference type="ARBA" id="ARBA00022737"/>
    </source>
</evidence>
<dbReference type="Pfam" id="PF12894">
    <property type="entry name" value="ANAPC4_WD40"/>
    <property type="match status" value="1"/>
</dbReference>
<dbReference type="InterPro" id="IPR001680">
    <property type="entry name" value="WD40_rpt"/>
</dbReference>
<dbReference type="PROSITE" id="PS50294">
    <property type="entry name" value="WD_REPEATS_REGION"/>
    <property type="match status" value="1"/>
</dbReference>
<keyword evidence="3" id="KW-0677">Repeat</keyword>
<evidence type="ECO:0000259" key="6">
    <source>
        <dbReference type="Pfam" id="PF12894"/>
    </source>
</evidence>
<dbReference type="STRING" id="1448308.A0A2T2NF19"/>
<evidence type="ECO:0000313" key="8">
    <source>
        <dbReference type="Proteomes" id="UP000240883"/>
    </source>
</evidence>
<organism evidence="7 8">
    <name type="scientific">Corynespora cassiicola Philippines</name>
    <dbReference type="NCBI Taxonomy" id="1448308"/>
    <lineage>
        <taxon>Eukaryota</taxon>
        <taxon>Fungi</taxon>
        <taxon>Dikarya</taxon>
        <taxon>Ascomycota</taxon>
        <taxon>Pezizomycotina</taxon>
        <taxon>Dothideomycetes</taxon>
        <taxon>Pleosporomycetidae</taxon>
        <taxon>Pleosporales</taxon>
        <taxon>Corynesporascaceae</taxon>
        <taxon>Corynespora</taxon>
    </lineage>
</organism>
<feature type="repeat" description="WD" evidence="4">
    <location>
        <begin position="121"/>
        <end position="164"/>
    </location>
</feature>
<evidence type="ECO:0000256" key="5">
    <source>
        <dbReference type="SAM" id="MobiDB-lite"/>
    </source>
</evidence>
<dbReference type="PROSITE" id="PS00678">
    <property type="entry name" value="WD_REPEATS_1"/>
    <property type="match status" value="1"/>
</dbReference>
<dbReference type="SMART" id="SM00320">
    <property type="entry name" value="WD40"/>
    <property type="match status" value="4"/>
</dbReference>
<feature type="compositionally biased region" description="Low complexity" evidence="5">
    <location>
        <begin position="1"/>
        <end position="18"/>
    </location>
</feature>
<dbReference type="PANTHER" id="PTHR10971">
    <property type="entry name" value="MRNA EXPORT FACTOR AND BUB3"/>
    <property type="match status" value="1"/>
</dbReference>
<sequence length="365" mass="39815">MALFGSAPSSTAPSTTGDTSKDVEIPSNQLPSDSISDLMFSPTNDFLAVASWDQCVYIYEINNGGAVGKWKFKGQGAILGVAWSKDGTRIAAGDTSGNLYFADLRNAPASGEITKPALIEAKAHGECIKSVRFFQTNGQEFLATGSWDKTVKFWDLQKSDPIGTLQCAERVYSMDVKDQLLVIATAERHIHMVNLNDPTKIYKTITSPLKWQTRVVSCFSDASGFAVGSIEGRCAIQYVEDKDTSLNFSFKCHRQTDPAARDIAKVYSVNAISFHPQHGTFSTAGSDGTFHFWDKDAKHRLKGYPEVGGSITATGFSKDGNIFAYAVSYDWSKGYAANTPSYPIKLKLHPVAADECKPRPGSKKR</sequence>
<feature type="repeat" description="WD" evidence="4">
    <location>
        <begin position="269"/>
        <end position="294"/>
    </location>
</feature>
<dbReference type="OrthoDB" id="256303at2759"/>
<protein>
    <submittedName>
        <fullName evidence="7">Poly(A)+ RNA export protein</fullName>
    </submittedName>
</protein>
<evidence type="ECO:0000313" key="7">
    <source>
        <dbReference type="EMBL" id="PSN64027.1"/>
    </source>
</evidence>
<dbReference type="SUPFAM" id="SSF50978">
    <property type="entry name" value="WD40 repeat-like"/>
    <property type="match status" value="1"/>
</dbReference>
<dbReference type="Gene3D" id="2.130.10.10">
    <property type="entry name" value="YVTN repeat-like/Quinoprotein amine dehydrogenase"/>
    <property type="match status" value="1"/>
</dbReference>
<dbReference type="FunFam" id="2.130.10.10:FF:000190">
    <property type="entry name" value="Nuclear pore complex subunit"/>
    <property type="match status" value="1"/>
</dbReference>
<name>A0A2T2NF19_CORCC</name>
<feature type="region of interest" description="Disordered" evidence="5">
    <location>
        <begin position="1"/>
        <end position="29"/>
    </location>
</feature>
<dbReference type="InterPro" id="IPR024977">
    <property type="entry name" value="Apc4-like_WD40_dom"/>
</dbReference>
<reference evidence="7 8" key="1">
    <citation type="journal article" date="2018" name="Front. Microbiol.">
        <title>Genome-Wide Analysis of Corynespora cassiicola Leaf Fall Disease Putative Effectors.</title>
        <authorList>
            <person name="Lopez D."/>
            <person name="Ribeiro S."/>
            <person name="Label P."/>
            <person name="Fumanal B."/>
            <person name="Venisse J.S."/>
            <person name="Kohler A."/>
            <person name="de Oliveira R.R."/>
            <person name="Labutti K."/>
            <person name="Lipzen A."/>
            <person name="Lail K."/>
            <person name="Bauer D."/>
            <person name="Ohm R.A."/>
            <person name="Barry K.W."/>
            <person name="Spatafora J."/>
            <person name="Grigoriev I.V."/>
            <person name="Martin F.M."/>
            <person name="Pujade-Renaud V."/>
        </authorList>
    </citation>
    <scope>NUCLEOTIDE SEQUENCE [LARGE SCALE GENOMIC DNA]</scope>
    <source>
        <strain evidence="7 8">Philippines</strain>
    </source>
</reference>
<dbReference type="PROSITE" id="PS50082">
    <property type="entry name" value="WD_REPEATS_2"/>
    <property type="match status" value="2"/>
</dbReference>
<dbReference type="InterPro" id="IPR015943">
    <property type="entry name" value="WD40/YVTN_repeat-like_dom_sf"/>
</dbReference>
<evidence type="ECO:0000256" key="4">
    <source>
        <dbReference type="PROSITE-ProRule" id="PRU00221"/>
    </source>
</evidence>
<evidence type="ECO:0000256" key="2">
    <source>
        <dbReference type="ARBA" id="ARBA00022574"/>
    </source>
</evidence>
<comment type="similarity">
    <text evidence="1">Belongs to the WD repeat rae1 family.</text>
</comment>
<dbReference type="Proteomes" id="UP000240883">
    <property type="component" value="Unassembled WGS sequence"/>
</dbReference>
<dbReference type="InterPro" id="IPR019775">
    <property type="entry name" value="WD40_repeat_CS"/>
</dbReference>
<accession>A0A2T2NF19</accession>
<gene>
    <name evidence="7" type="ORF">BS50DRAFT_96148</name>
</gene>
<proteinExistence type="inferred from homology"/>
<dbReference type="AlphaFoldDB" id="A0A2T2NF19"/>